<dbReference type="OrthoDB" id="5774217at2759"/>
<gene>
    <name evidence="7" type="primary">Acey_s0263.g600</name>
    <name evidence="7" type="ORF">Y032_0263g600</name>
</gene>
<feature type="transmembrane region" description="Helical" evidence="5">
    <location>
        <begin position="121"/>
        <end position="141"/>
    </location>
</feature>
<dbReference type="Gene3D" id="1.20.1070.10">
    <property type="entry name" value="Rhodopsin 7-helix transmembrane proteins"/>
    <property type="match status" value="1"/>
</dbReference>
<organism evidence="7 8">
    <name type="scientific">Ancylostoma ceylanicum</name>
    <dbReference type="NCBI Taxonomy" id="53326"/>
    <lineage>
        <taxon>Eukaryota</taxon>
        <taxon>Metazoa</taxon>
        <taxon>Ecdysozoa</taxon>
        <taxon>Nematoda</taxon>
        <taxon>Chromadorea</taxon>
        <taxon>Rhabditida</taxon>
        <taxon>Rhabditina</taxon>
        <taxon>Rhabditomorpha</taxon>
        <taxon>Strongyloidea</taxon>
        <taxon>Ancylostomatidae</taxon>
        <taxon>Ancylostomatinae</taxon>
        <taxon>Ancylostoma</taxon>
    </lineage>
</organism>
<evidence type="ECO:0000256" key="5">
    <source>
        <dbReference type="SAM" id="Phobius"/>
    </source>
</evidence>
<evidence type="ECO:0000256" key="1">
    <source>
        <dbReference type="ARBA" id="ARBA00004370"/>
    </source>
</evidence>
<comment type="caution">
    <text evidence="7">The sequence shown here is derived from an EMBL/GenBank/DDBJ whole genome shotgun (WGS) entry which is preliminary data.</text>
</comment>
<comment type="subcellular location">
    <subcellularLocation>
        <location evidence="1">Membrane</location>
    </subcellularLocation>
</comment>
<feature type="domain" description="G-protein coupled receptors family 1 profile" evidence="6">
    <location>
        <begin position="100"/>
        <end position="385"/>
    </location>
</feature>
<feature type="transmembrane region" description="Helical" evidence="5">
    <location>
        <begin position="257"/>
        <end position="284"/>
    </location>
</feature>
<evidence type="ECO:0000256" key="3">
    <source>
        <dbReference type="ARBA" id="ARBA00022989"/>
    </source>
</evidence>
<keyword evidence="2 5" id="KW-0812">Transmembrane</keyword>
<reference evidence="8" key="1">
    <citation type="journal article" date="2015" name="Nat. Genet.">
        <title>The genome and transcriptome of the zoonotic hookworm Ancylostoma ceylanicum identify infection-specific gene families.</title>
        <authorList>
            <person name="Schwarz E.M."/>
            <person name="Hu Y."/>
            <person name="Antoshechkin I."/>
            <person name="Miller M.M."/>
            <person name="Sternberg P.W."/>
            <person name="Aroian R.V."/>
        </authorList>
    </citation>
    <scope>NUCLEOTIDE SEQUENCE</scope>
    <source>
        <strain evidence="8">HY135</strain>
    </source>
</reference>
<feature type="transmembrane region" description="Helical" evidence="5">
    <location>
        <begin position="86"/>
        <end position="109"/>
    </location>
</feature>
<dbReference type="PANTHER" id="PTHR31748">
    <property type="entry name" value="SERPENTINE RECEPTOR, CLASS V"/>
    <property type="match status" value="1"/>
</dbReference>
<dbReference type="SUPFAM" id="SSF81321">
    <property type="entry name" value="Family A G protein-coupled receptor-like"/>
    <property type="match status" value="1"/>
</dbReference>
<evidence type="ECO:0000256" key="4">
    <source>
        <dbReference type="ARBA" id="ARBA00023136"/>
    </source>
</evidence>
<dbReference type="Pfam" id="PF10323">
    <property type="entry name" value="7TM_GPCR_Srv"/>
    <property type="match status" value="1"/>
</dbReference>
<keyword evidence="3 5" id="KW-1133">Transmembrane helix</keyword>
<evidence type="ECO:0000259" key="6">
    <source>
        <dbReference type="PROSITE" id="PS50262"/>
    </source>
</evidence>
<feature type="transmembrane region" description="Helical" evidence="5">
    <location>
        <begin position="207"/>
        <end position="227"/>
    </location>
</feature>
<dbReference type="PANTHER" id="PTHR31748:SF1">
    <property type="entry name" value="SERPENTINE RECEPTOR, CLASS V"/>
    <property type="match status" value="1"/>
</dbReference>
<dbReference type="CDD" id="cd00637">
    <property type="entry name" value="7tm_classA_rhodopsin-like"/>
    <property type="match status" value="1"/>
</dbReference>
<dbReference type="InterPro" id="IPR017452">
    <property type="entry name" value="GPCR_Rhodpsn_7TM"/>
</dbReference>
<proteinExistence type="predicted"/>
<feature type="transmembrane region" description="Helical" evidence="5">
    <location>
        <begin position="161"/>
        <end position="186"/>
    </location>
</feature>
<evidence type="ECO:0000313" key="8">
    <source>
        <dbReference type="Proteomes" id="UP000024635"/>
    </source>
</evidence>
<keyword evidence="4 5" id="KW-0472">Membrane</keyword>
<dbReference type="EMBL" id="JARK01001599">
    <property type="protein sequence ID" value="EYB87429.1"/>
    <property type="molecule type" value="Genomic_DNA"/>
</dbReference>
<evidence type="ECO:0000313" key="7">
    <source>
        <dbReference type="EMBL" id="EYB87429.1"/>
    </source>
</evidence>
<sequence>MLSFNCVEQYVTSANNLVLNMPTASPELSILLCSLSGIIVRTFFHNKNPAALTFISLLLQEQRGIPMVPCQVADCLMDPENYTLSVLVFFNTLVLITYPVHVIFVISLFRNRYSSALGTPFHHLLLSVGISDLISATGYLLLQEPAWLGLAPDFYLGNAWWIAKVVNICGIAVSNVPIFIHFFLAVNRLTAVRFPAEHYHIWQFPTVHRITCVVWTITICVSLPMVYPVEFQGYQMDNGGIESVAFHFVNPFPAQLYTLYVMCLSVLIFPTVVIYVYLLTYIWFLKFVSRYKRHIQTIVIKSTVAVFFTSLGDVILTIVLGSQQLCWILYKEDLLDPPTFWLTFKIGRDLHNIATPWAMLLLFKRLRKSIIYGTSSRNSNTAKAC</sequence>
<dbReference type="Proteomes" id="UP000024635">
    <property type="component" value="Unassembled WGS sequence"/>
</dbReference>
<dbReference type="InterPro" id="IPR019426">
    <property type="entry name" value="7TM_GPCR_serpentine_rcpt_Srv"/>
</dbReference>
<accession>A0A016SAW7</accession>
<feature type="transmembrane region" description="Helical" evidence="5">
    <location>
        <begin position="304"/>
        <end position="330"/>
    </location>
</feature>
<protein>
    <recommendedName>
        <fullName evidence="6">G-protein coupled receptors family 1 profile domain-containing protein</fullName>
    </recommendedName>
</protein>
<dbReference type="AlphaFoldDB" id="A0A016SAW7"/>
<dbReference type="PROSITE" id="PS50262">
    <property type="entry name" value="G_PROTEIN_RECEP_F1_2"/>
    <property type="match status" value="1"/>
</dbReference>
<keyword evidence="8" id="KW-1185">Reference proteome</keyword>
<dbReference type="GO" id="GO:0016020">
    <property type="term" value="C:membrane"/>
    <property type="evidence" value="ECO:0007669"/>
    <property type="project" value="UniProtKB-SubCell"/>
</dbReference>
<evidence type="ECO:0000256" key="2">
    <source>
        <dbReference type="ARBA" id="ARBA00022692"/>
    </source>
</evidence>
<name>A0A016SAW7_9BILA</name>